<protein>
    <recommendedName>
        <fullName evidence="1">J domain-containing protein</fullName>
    </recommendedName>
</protein>
<reference evidence="3" key="1">
    <citation type="journal article" date="2019" name="Int. J. Syst. Evol. Microbiol.">
        <title>The Global Catalogue of Microorganisms (GCM) 10K type strain sequencing project: providing services to taxonomists for standard genome sequencing and annotation.</title>
        <authorList>
            <consortium name="The Broad Institute Genomics Platform"/>
            <consortium name="The Broad Institute Genome Sequencing Center for Infectious Disease"/>
            <person name="Wu L."/>
            <person name="Ma J."/>
        </authorList>
    </citation>
    <scope>NUCLEOTIDE SEQUENCE [LARGE SCALE GENOMIC DNA]</scope>
    <source>
        <strain evidence="3">CGMCC 1.12766</strain>
    </source>
</reference>
<keyword evidence="3" id="KW-1185">Reference proteome</keyword>
<accession>A0ABQ1XXS1</accession>
<sequence>MSSASEAICAAYRVLGLEPDSDYASVKSAFRAKVKAVHPDHVEATADTLSRLQILLKAHEILKVCAPRQLDLVLTPDEARVGGLRTVELDGRSAMMRVPPVTKTGAIVVPIGEPVWRVRILVRDPMADCGADEGPAERAAREEKARQLAEADARRQAEENAGLLSAFYERFVKSSPAARFARWVRKSAA</sequence>
<dbReference type="Proteomes" id="UP000648722">
    <property type="component" value="Unassembled WGS sequence"/>
</dbReference>
<dbReference type="PROSITE" id="PS50076">
    <property type="entry name" value="DNAJ_2"/>
    <property type="match status" value="1"/>
</dbReference>
<evidence type="ECO:0000313" key="2">
    <source>
        <dbReference type="EMBL" id="GGH06476.1"/>
    </source>
</evidence>
<gene>
    <name evidence="2" type="ORF">GCM10007420_23790</name>
</gene>
<dbReference type="InterPro" id="IPR001623">
    <property type="entry name" value="DnaJ_domain"/>
</dbReference>
<dbReference type="CDD" id="cd06257">
    <property type="entry name" value="DnaJ"/>
    <property type="match status" value="1"/>
</dbReference>
<proteinExistence type="predicted"/>
<dbReference type="SUPFAM" id="SSF46565">
    <property type="entry name" value="Chaperone J-domain"/>
    <property type="match status" value="1"/>
</dbReference>
<dbReference type="InterPro" id="IPR036869">
    <property type="entry name" value="J_dom_sf"/>
</dbReference>
<evidence type="ECO:0000259" key="1">
    <source>
        <dbReference type="PROSITE" id="PS50076"/>
    </source>
</evidence>
<dbReference type="RefSeq" id="WP_188452817.1">
    <property type="nucleotide sequence ID" value="NZ_BMFS01000012.1"/>
</dbReference>
<name>A0ABQ1XXS1_9PROT</name>
<dbReference type="EMBL" id="BMFS01000012">
    <property type="protein sequence ID" value="GGH06476.1"/>
    <property type="molecule type" value="Genomic_DNA"/>
</dbReference>
<organism evidence="2 3">
    <name type="scientific">Glycocaulis albus</name>
    <dbReference type="NCBI Taxonomy" id="1382801"/>
    <lineage>
        <taxon>Bacteria</taxon>
        <taxon>Pseudomonadati</taxon>
        <taxon>Pseudomonadota</taxon>
        <taxon>Alphaproteobacteria</taxon>
        <taxon>Maricaulales</taxon>
        <taxon>Maricaulaceae</taxon>
        <taxon>Glycocaulis</taxon>
    </lineage>
</organism>
<comment type="caution">
    <text evidence="2">The sequence shown here is derived from an EMBL/GenBank/DDBJ whole genome shotgun (WGS) entry which is preliminary data.</text>
</comment>
<dbReference type="Pfam" id="PF00226">
    <property type="entry name" value="DnaJ"/>
    <property type="match status" value="1"/>
</dbReference>
<dbReference type="Gene3D" id="1.10.287.110">
    <property type="entry name" value="DnaJ domain"/>
    <property type="match status" value="1"/>
</dbReference>
<feature type="domain" description="J" evidence="1">
    <location>
        <begin position="10"/>
        <end position="74"/>
    </location>
</feature>
<evidence type="ECO:0000313" key="3">
    <source>
        <dbReference type="Proteomes" id="UP000648722"/>
    </source>
</evidence>